<protein>
    <submittedName>
        <fullName evidence="1">Uncharacterized protein</fullName>
    </submittedName>
</protein>
<dbReference type="Proteomes" id="UP000670092">
    <property type="component" value="Unassembled WGS sequence"/>
</dbReference>
<comment type="caution">
    <text evidence="1">The sequence shown here is derived from an EMBL/GenBank/DDBJ whole genome shotgun (WGS) entry which is preliminary data.</text>
</comment>
<evidence type="ECO:0000313" key="2">
    <source>
        <dbReference type="Proteomes" id="UP000670092"/>
    </source>
</evidence>
<gene>
    <name evidence="1" type="ORF">I7I52_01733</name>
</gene>
<accession>A0A8H7Z6U2</accession>
<dbReference type="AlphaFoldDB" id="A0A8H7Z6U2"/>
<dbReference type="VEuPathDB" id="FungiDB:I7I52_01733"/>
<proteinExistence type="predicted"/>
<sequence>MKEIRLPRHGVSLVSSGAGTTAQMGICSYHHHHHHQRSLLCGGKKDPSHQLPGSGKHATLSPFSASSLCPYVCMDSVLYMSYIYAHTYNRVIVQRCETQGPSMEIIPQAAWNAYPGAGYAPCNLGLMNRWHL</sequence>
<evidence type="ECO:0000313" key="1">
    <source>
        <dbReference type="EMBL" id="KAG5303671.1"/>
    </source>
</evidence>
<reference evidence="1 2" key="1">
    <citation type="submission" date="2021-01" db="EMBL/GenBank/DDBJ databases">
        <title>Chromosome-level genome assembly of a human fungal pathogen reveals clustering of transcriptionally co-regulated genes.</title>
        <authorList>
            <person name="Voorhies M."/>
            <person name="Cohen S."/>
            <person name="Shea T.P."/>
            <person name="Petrus S."/>
            <person name="Munoz J.F."/>
            <person name="Poplawski S."/>
            <person name="Goldman W.E."/>
            <person name="Michael T."/>
            <person name="Cuomo C.A."/>
            <person name="Sil A."/>
            <person name="Beyhan S."/>
        </authorList>
    </citation>
    <scope>NUCLEOTIDE SEQUENCE [LARGE SCALE GENOMIC DNA]</scope>
    <source>
        <strain evidence="1 2">G184AR</strain>
    </source>
</reference>
<organism evidence="1 2">
    <name type="scientific">Ajellomyces capsulatus</name>
    <name type="common">Darling's disease fungus</name>
    <name type="synonym">Histoplasma capsulatum</name>
    <dbReference type="NCBI Taxonomy" id="5037"/>
    <lineage>
        <taxon>Eukaryota</taxon>
        <taxon>Fungi</taxon>
        <taxon>Dikarya</taxon>
        <taxon>Ascomycota</taxon>
        <taxon>Pezizomycotina</taxon>
        <taxon>Eurotiomycetes</taxon>
        <taxon>Eurotiomycetidae</taxon>
        <taxon>Onygenales</taxon>
        <taxon>Ajellomycetaceae</taxon>
        <taxon>Histoplasma</taxon>
    </lineage>
</organism>
<dbReference type="EMBL" id="JAEVHI010000001">
    <property type="protein sequence ID" value="KAG5303671.1"/>
    <property type="molecule type" value="Genomic_DNA"/>
</dbReference>
<name>A0A8H7Z6U2_AJECA</name>